<keyword evidence="1" id="KW-0812">Transmembrane</keyword>
<reference evidence="2" key="1">
    <citation type="journal article" date="2015" name="Nature">
        <title>Complex archaea that bridge the gap between prokaryotes and eukaryotes.</title>
        <authorList>
            <person name="Spang A."/>
            <person name="Saw J.H."/>
            <person name="Jorgensen S.L."/>
            <person name="Zaremba-Niedzwiedzka K."/>
            <person name="Martijn J."/>
            <person name="Lind A.E."/>
            <person name="van Eijk R."/>
            <person name="Schleper C."/>
            <person name="Guy L."/>
            <person name="Ettema T.J."/>
        </authorList>
    </citation>
    <scope>NUCLEOTIDE SEQUENCE</scope>
</reference>
<sequence>MITNVILTLLFFVVSVLTFPIRLLDDVVLDANIVAAFSDAGESYDILSTVFPIGTIVAVTALLITVELAILVWHATNWLIRKIPTVN</sequence>
<dbReference type="AlphaFoldDB" id="A0A0F9GJC2"/>
<evidence type="ECO:0000256" key="1">
    <source>
        <dbReference type="SAM" id="Phobius"/>
    </source>
</evidence>
<evidence type="ECO:0000313" key="2">
    <source>
        <dbReference type="EMBL" id="KKL63267.1"/>
    </source>
</evidence>
<dbReference type="EMBL" id="LAZR01028229">
    <property type="protein sequence ID" value="KKL63267.1"/>
    <property type="molecule type" value="Genomic_DNA"/>
</dbReference>
<gene>
    <name evidence="2" type="ORF">LCGC14_2176790</name>
</gene>
<accession>A0A0F9GJC2</accession>
<feature type="transmembrane region" description="Helical" evidence="1">
    <location>
        <begin position="50"/>
        <end position="73"/>
    </location>
</feature>
<comment type="caution">
    <text evidence="2">The sequence shown here is derived from an EMBL/GenBank/DDBJ whole genome shotgun (WGS) entry which is preliminary data.</text>
</comment>
<proteinExistence type="predicted"/>
<organism evidence="2">
    <name type="scientific">marine sediment metagenome</name>
    <dbReference type="NCBI Taxonomy" id="412755"/>
    <lineage>
        <taxon>unclassified sequences</taxon>
        <taxon>metagenomes</taxon>
        <taxon>ecological metagenomes</taxon>
    </lineage>
</organism>
<keyword evidence="1" id="KW-1133">Transmembrane helix</keyword>
<protein>
    <submittedName>
        <fullName evidence="2">Uncharacterized protein</fullName>
    </submittedName>
</protein>
<keyword evidence="1" id="KW-0472">Membrane</keyword>
<name>A0A0F9GJC2_9ZZZZ</name>